<evidence type="ECO:0000313" key="3">
    <source>
        <dbReference type="Proteomes" id="UP000306509"/>
    </source>
</evidence>
<evidence type="ECO:0000313" key="2">
    <source>
        <dbReference type="EMBL" id="TLC99968.1"/>
    </source>
</evidence>
<comment type="caution">
    <text evidence="2">The sequence shown here is derived from an EMBL/GenBank/DDBJ whole genome shotgun (WGS) entry which is preliminary data.</text>
</comment>
<gene>
    <name evidence="2" type="ORF">DSM106044_03058</name>
</gene>
<dbReference type="Proteomes" id="UP000306509">
    <property type="component" value="Unassembled WGS sequence"/>
</dbReference>
<dbReference type="EMBL" id="QGQD01000060">
    <property type="protein sequence ID" value="TLC99968.1"/>
    <property type="molecule type" value="Genomic_DNA"/>
</dbReference>
<reference evidence="2 3" key="1">
    <citation type="journal article" date="2019" name="Anaerobe">
        <title>Detection of Robinsoniella peoriensis in multiple bone samples of a trauma patient.</title>
        <authorList>
            <person name="Schrottner P."/>
            <person name="Hartwich K."/>
            <person name="Bunk B."/>
            <person name="Schober I."/>
            <person name="Helbig S."/>
            <person name="Rudolph W.W."/>
            <person name="Gunzer F."/>
        </authorList>
    </citation>
    <scope>NUCLEOTIDE SEQUENCE [LARGE SCALE GENOMIC DNA]</scope>
    <source>
        <strain evidence="2 3">DSM 106044</strain>
    </source>
</reference>
<organism evidence="2 3">
    <name type="scientific">Robinsoniella peoriensis</name>
    <dbReference type="NCBI Taxonomy" id="180332"/>
    <lineage>
        <taxon>Bacteria</taxon>
        <taxon>Bacillati</taxon>
        <taxon>Bacillota</taxon>
        <taxon>Clostridia</taxon>
        <taxon>Lachnospirales</taxon>
        <taxon>Lachnospiraceae</taxon>
        <taxon>Robinsoniella</taxon>
    </lineage>
</organism>
<dbReference type="STRING" id="180332.GCA_000797495_03348"/>
<keyword evidence="3" id="KW-1185">Reference proteome</keyword>
<keyword evidence="1" id="KW-1133">Transmembrane helix</keyword>
<feature type="transmembrane region" description="Helical" evidence="1">
    <location>
        <begin position="16"/>
        <end position="35"/>
    </location>
</feature>
<name>A0A4U8Q676_9FIRM</name>
<keyword evidence="1" id="KW-0812">Transmembrane</keyword>
<protein>
    <submittedName>
        <fullName evidence="2">Uncharacterized protein</fullName>
    </submittedName>
</protein>
<dbReference type="RefSeq" id="WP_070041179.1">
    <property type="nucleotide sequence ID" value="NZ_CABMJZ010000055.1"/>
</dbReference>
<evidence type="ECO:0000256" key="1">
    <source>
        <dbReference type="SAM" id="Phobius"/>
    </source>
</evidence>
<sequence>MQRKHEQMGVRRWKKGVLWGGVCIIVCLAGGFHIYEGYKLDQNAKTGVPVIEDLQKKADTENFRFQILAHPQFESADEKGEVMITNPAENPYKMSVKITLDESDKEIYASKILSPGERIRYARLSGHLDKGEYPATAVFSVLDQETEEVVGAVEAGMIITVKS</sequence>
<proteinExistence type="predicted"/>
<keyword evidence="1" id="KW-0472">Membrane</keyword>
<dbReference type="AlphaFoldDB" id="A0A4U8Q676"/>
<accession>A0A4U8Q676</accession>